<comment type="caution">
    <text evidence="2">The sequence shown here is derived from an EMBL/GenBank/DDBJ whole genome shotgun (WGS) entry which is preliminary data.</text>
</comment>
<gene>
    <name evidence="2" type="ORF">DY000_02006626</name>
</gene>
<dbReference type="Proteomes" id="UP000266723">
    <property type="component" value="Unassembled WGS sequence"/>
</dbReference>
<keyword evidence="1" id="KW-1133">Transmembrane helix</keyword>
<name>A0ABQ7BVW4_BRACR</name>
<feature type="transmembrane region" description="Helical" evidence="1">
    <location>
        <begin position="56"/>
        <end position="76"/>
    </location>
</feature>
<dbReference type="EMBL" id="QGKV02000832">
    <property type="protein sequence ID" value="KAF3543092.1"/>
    <property type="molecule type" value="Genomic_DNA"/>
</dbReference>
<keyword evidence="1" id="KW-0812">Transmembrane</keyword>
<evidence type="ECO:0000256" key="1">
    <source>
        <dbReference type="SAM" id="Phobius"/>
    </source>
</evidence>
<keyword evidence="1" id="KW-0472">Membrane</keyword>
<keyword evidence="3" id="KW-1185">Reference proteome</keyword>
<reference evidence="2 3" key="1">
    <citation type="journal article" date="2020" name="BMC Genomics">
        <title>Intraspecific diversification of the crop wild relative Brassica cretica Lam. using demographic model selection.</title>
        <authorList>
            <person name="Kioukis A."/>
            <person name="Michalopoulou V.A."/>
            <person name="Briers L."/>
            <person name="Pirintsos S."/>
            <person name="Studholme D.J."/>
            <person name="Pavlidis P."/>
            <person name="Sarris P.F."/>
        </authorList>
    </citation>
    <scope>NUCLEOTIDE SEQUENCE [LARGE SCALE GENOMIC DNA]</scope>
    <source>
        <strain evidence="3">cv. PFS-1207/04</strain>
    </source>
</reference>
<protein>
    <recommendedName>
        <fullName evidence="4">Protein RFT1 homolog</fullName>
    </recommendedName>
</protein>
<feature type="transmembrane region" description="Helical" evidence="1">
    <location>
        <begin position="96"/>
        <end position="115"/>
    </location>
</feature>
<evidence type="ECO:0008006" key="4">
    <source>
        <dbReference type="Google" id="ProtNLM"/>
    </source>
</evidence>
<evidence type="ECO:0000313" key="3">
    <source>
        <dbReference type="Proteomes" id="UP000266723"/>
    </source>
</evidence>
<organism evidence="2 3">
    <name type="scientific">Brassica cretica</name>
    <name type="common">Mustard</name>
    <dbReference type="NCBI Taxonomy" id="69181"/>
    <lineage>
        <taxon>Eukaryota</taxon>
        <taxon>Viridiplantae</taxon>
        <taxon>Streptophyta</taxon>
        <taxon>Embryophyta</taxon>
        <taxon>Tracheophyta</taxon>
        <taxon>Spermatophyta</taxon>
        <taxon>Magnoliopsida</taxon>
        <taxon>eudicotyledons</taxon>
        <taxon>Gunneridae</taxon>
        <taxon>Pentapetalae</taxon>
        <taxon>rosids</taxon>
        <taxon>malvids</taxon>
        <taxon>Brassicales</taxon>
        <taxon>Brassicaceae</taxon>
        <taxon>Brassiceae</taxon>
        <taxon>Brassica</taxon>
    </lineage>
</organism>
<evidence type="ECO:0000313" key="2">
    <source>
        <dbReference type="EMBL" id="KAF3543092.1"/>
    </source>
</evidence>
<accession>A0ABQ7BVW4</accession>
<proteinExistence type="predicted"/>
<sequence length="124" mass="14173">MIISVDSILMFLFPVEFSGSKKVKSSSAKFWTSVDQCWDVNVDRWSSRVSRPLFEAFIYATSCVIELICNLMLVFWNGVLLHEEVVCSRLKDVCNILSGYVQCTSIYCFCVAIWVSENTKFVLS</sequence>